<protein>
    <submittedName>
        <fullName evidence="3">Transcriptional regulator</fullName>
    </submittedName>
</protein>
<keyword evidence="2" id="KW-1185">Reference proteome</keyword>
<dbReference type="AlphaFoldDB" id="A0A183IAH4"/>
<reference evidence="1 2" key="2">
    <citation type="submission" date="2018-11" db="EMBL/GenBank/DDBJ databases">
        <authorList>
            <consortium name="Pathogen Informatics"/>
        </authorList>
    </citation>
    <scope>NUCLEOTIDE SEQUENCE [LARGE SCALE GENOMIC DNA]</scope>
</reference>
<evidence type="ECO:0000313" key="2">
    <source>
        <dbReference type="Proteomes" id="UP000270296"/>
    </source>
</evidence>
<accession>A0A183IAH4</accession>
<gene>
    <name evidence="1" type="ORF">SBAD_LOCUS618</name>
</gene>
<evidence type="ECO:0000313" key="1">
    <source>
        <dbReference type="EMBL" id="VDO85843.1"/>
    </source>
</evidence>
<dbReference type="WBParaSite" id="SBAD_0000064101-mRNA-1">
    <property type="protein sequence ID" value="SBAD_0000064101-mRNA-1"/>
    <property type="gene ID" value="SBAD_0000064101"/>
</dbReference>
<name>A0A183IAH4_9BILA</name>
<reference evidence="3" key="1">
    <citation type="submission" date="2016-06" db="UniProtKB">
        <authorList>
            <consortium name="WormBaseParasite"/>
        </authorList>
    </citation>
    <scope>IDENTIFICATION</scope>
</reference>
<dbReference type="Proteomes" id="UP000270296">
    <property type="component" value="Unassembled WGS sequence"/>
</dbReference>
<organism evidence="3">
    <name type="scientific">Soboliphyme baturini</name>
    <dbReference type="NCBI Taxonomy" id="241478"/>
    <lineage>
        <taxon>Eukaryota</taxon>
        <taxon>Metazoa</taxon>
        <taxon>Ecdysozoa</taxon>
        <taxon>Nematoda</taxon>
        <taxon>Enoplea</taxon>
        <taxon>Dorylaimia</taxon>
        <taxon>Dioctophymatida</taxon>
        <taxon>Dioctophymatoidea</taxon>
        <taxon>Soboliphymatidae</taxon>
        <taxon>Soboliphyme</taxon>
    </lineage>
</organism>
<proteinExistence type="predicted"/>
<dbReference type="OrthoDB" id="6282239at2759"/>
<evidence type="ECO:0000313" key="3">
    <source>
        <dbReference type="WBParaSite" id="SBAD_0000064101-mRNA-1"/>
    </source>
</evidence>
<dbReference type="EMBL" id="UZAM01002258">
    <property type="protein sequence ID" value="VDO85843.1"/>
    <property type="molecule type" value="Genomic_DNA"/>
</dbReference>
<sequence>MHEIRELEMWILKLLSAPVPVPDRTRVEVSSGSEVS</sequence>